<evidence type="ECO:0000256" key="1">
    <source>
        <dbReference type="ARBA" id="ARBA00022679"/>
    </source>
</evidence>
<sequence>MNELELWNVPADHPDALYLVRELESYQVALYGHADPAALDPARFVPPVGLFVVAYHGDVPIACGGCHVWQKEPLIMEIKKMFTVPMWRDHGAGRRLLSRLEGFAAESGAQQIVLESGEKNTEALKLYRAAGYRPISAYVAGRTSINRAFGKVLPRK</sequence>
<organism evidence="4 5">
    <name type="scientific">Saccharopolyspora cebuensis</name>
    <dbReference type="NCBI Taxonomy" id="418759"/>
    <lineage>
        <taxon>Bacteria</taxon>
        <taxon>Bacillati</taxon>
        <taxon>Actinomycetota</taxon>
        <taxon>Actinomycetes</taxon>
        <taxon>Pseudonocardiales</taxon>
        <taxon>Pseudonocardiaceae</taxon>
        <taxon>Saccharopolyspora</taxon>
    </lineage>
</organism>
<feature type="domain" description="N-acetyltransferase" evidence="3">
    <location>
        <begin position="4"/>
        <end position="156"/>
    </location>
</feature>
<dbReference type="Proteomes" id="UP001564626">
    <property type="component" value="Unassembled WGS sequence"/>
</dbReference>
<accession>A0ABV4CPS2</accession>
<dbReference type="Pfam" id="PF00583">
    <property type="entry name" value="Acetyltransf_1"/>
    <property type="match status" value="1"/>
</dbReference>
<dbReference type="CDD" id="cd04301">
    <property type="entry name" value="NAT_SF"/>
    <property type="match status" value="1"/>
</dbReference>
<gene>
    <name evidence="4" type="ORF">AB8O55_25290</name>
</gene>
<evidence type="ECO:0000256" key="2">
    <source>
        <dbReference type="ARBA" id="ARBA00023315"/>
    </source>
</evidence>
<reference evidence="4 5" key="1">
    <citation type="submission" date="2024-08" db="EMBL/GenBank/DDBJ databases">
        <title>Genome mining of Saccharopolyspora cebuensis PGLac3 from Nigerian medicinal plant.</title>
        <authorList>
            <person name="Ezeobiora C.E."/>
            <person name="Igbokwe N.H."/>
            <person name="Amin D.H."/>
            <person name="Mendie U.E."/>
        </authorList>
    </citation>
    <scope>NUCLEOTIDE SEQUENCE [LARGE SCALE GENOMIC DNA]</scope>
    <source>
        <strain evidence="4 5">PGLac3</strain>
    </source>
</reference>
<dbReference type="InterPro" id="IPR000182">
    <property type="entry name" value="GNAT_dom"/>
</dbReference>
<dbReference type="RefSeq" id="WP_369775521.1">
    <property type="nucleotide sequence ID" value="NZ_JBGEHV010000064.1"/>
</dbReference>
<dbReference type="PROSITE" id="PS51186">
    <property type="entry name" value="GNAT"/>
    <property type="match status" value="1"/>
</dbReference>
<dbReference type="InterPro" id="IPR050832">
    <property type="entry name" value="Bact_Acetyltransf"/>
</dbReference>
<dbReference type="SUPFAM" id="SSF55729">
    <property type="entry name" value="Acyl-CoA N-acyltransferases (Nat)"/>
    <property type="match status" value="1"/>
</dbReference>
<name>A0ABV4CPS2_9PSEU</name>
<dbReference type="EMBL" id="JBGEHV010000064">
    <property type="protein sequence ID" value="MEY8042734.1"/>
    <property type="molecule type" value="Genomic_DNA"/>
</dbReference>
<dbReference type="Gene3D" id="3.40.630.30">
    <property type="match status" value="1"/>
</dbReference>
<evidence type="ECO:0000313" key="5">
    <source>
        <dbReference type="Proteomes" id="UP001564626"/>
    </source>
</evidence>
<dbReference type="PANTHER" id="PTHR43877">
    <property type="entry name" value="AMINOALKYLPHOSPHONATE N-ACETYLTRANSFERASE-RELATED-RELATED"/>
    <property type="match status" value="1"/>
</dbReference>
<dbReference type="InterPro" id="IPR016181">
    <property type="entry name" value="Acyl_CoA_acyltransferase"/>
</dbReference>
<protein>
    <submittedName>
        <fullName evidence="4">GNAT family N-acetyltransferase</fullName>
    </submittedName>
</protein>
<keyword evidence="5" id="KW-1185">Reference proteome</keyword>
<comment type="caution">
    <text evidence="4">The sequence shown here is derived from an EMBL/GenBank/DDBJ whole genome shotgun (WGS) entry which is preliminary data.</text>
</comment>
<dbReference type="PANTHER" id="PTHR43877:SF2">
    <property type="entry name" value="AMINOALKYLPHOSPHONATE N-ACETYLTRANSFERASE-RELATED"/>
    <property type="match status" value="1"/>
</dbReference>
<evidence type="ECO:0000313" key="4">
    <source>
        <dbReference type="EMBL" id="MEY8042734.1"/>
    </source>
</evidence>
<evidence type="ECO:0000259" key="3">
    <source>
        <dbReference type="PROSITE" id="PS51186"/>
    </source>
</evidence>
<keyword evidence="1" id="KW-0808">Transferase</keyword>
<keyword evidence="2" id="KW-0012">Acyltransferase</keyword>
<proteinExistence type="predicted"/>